<evidence type="ECO:0000256" key="2">
    <source>
        <dbReference type="ARBA" id="ARBA00009298"/>
    </source>
</evidence>
<organism evidence="12 13">
    <name type="scientific">Chloracidobacterium sp. N</name>
    <dbReference type="NCBI Taxonomy" id="2821540"/>
    <lineage>
        <taxon>Bacteria</taxon>
        <taxon>Pseudomonadati</taxon>
        <taxon>Acidobacteriota</taxon>
        <taxon>Terriglobia</taxon>
        <taxon>Terriglobales</taxon>
        <taxon>Acidobacteriaceae</taxon>
        <taxon>Chloracidobacterium</taxon>
        <taxon>Chloracidobacterium aggregatum</taxon>
    </lineage>
</organism>
<feature type="transmembrane region" description="Helical" evidence="9">
    <location>
        <begin position="31"/>
        <end position="51"/>
    </location>
</feature>
<keyword evidence="7 9" id="KW-0472">Membrane</keyword>
<keyword evidence="13" id="KW-1185">Reference proteome</keyword>
<dbReference type="PRINTS" id="PR01837">
    <property type="entry name" value="MGTCSAPBPROT"/>
</dbReference>
<dbReference type="InterPro" id="IPR003416">
    <property type="entry name" value="MgtC/SapB/SrpB/YhiD_fam"/>
</dbReference>
<dbReference type="Pfam" id="PF02308">
    <property type="entry name" value="MgtC"/>
    <property type="match status" value="1"/>
</dbReference>
<evidence type="ECO:0000259" key="11">
    <source>
        <dbReference type="Pfam" id="PF21770"/>
    </source>
</evidence>
<evidence type="ECO:0000256" key="8">
    <source>
        <dbReference type="ARBA" id="ARBA00025369"/>
    </source>
</evidence>
<keyword evidence="5 9" id="KW-0812">Transmembrane</keyword>
<dbReference type="Proteomes" id="UP000677668">
    <property type="component" value="Chromosome 1"/>
</dbReference>
<evidence type="ECO:0000256" key="4">
    <source>
        <dbReference type="ARBA" id="ARBA00022475"/>
    </source>
</evidence>
<dbReference type="InterPro" id="IPR049177">
    <property type="entry name" value="MgtC_SapB_SrpB_YhiD_N"/>
</dbReference>
<comment type="subcellular location">
    <subcellularLocation>
        <location evidence="1">Cell membrane</location>
        <topology evidence="1">Multi-pass membrane protein</topology>
    </subcellularLocation>
</comment>
<evidence type="ECO:0000259" key="10">
    <source>
        <dbReference type="Pfam" id="PF02308"/>
    </source>
</evidence>
<evidence type="ECO:0000313" key="13">
    <source>
        <dbReference type="Proteomes" id="UP000677668"/>
    </source>
</evidence>
<feature type="domain" description="MgtC/SapB/SrpB/YhiD N-terminal" evidence="10">
    <location>
        <begin position="10"/>
        <end position="132"/>
    </location>
</feature>
<evidence type="ECO:0000256" key="6">
    <source>
        <dbReference type="ARBA" id="ARBA00022989"/>
    </source>
</evidence>
<reference evidence="12 13" key="1">
    <citation type="submission" date="2021-03" db="EMBL/GenBank/DDBJ databases">
        <title>Genomic and phenotypic characterization of Chloracidobacterium isolates provides evidence for multiple species.</title>
        <authorList>
            <person name="Saini M.K."/>
            <person name="Costas A.M.G."/>
            <person name="Tank M."/>
            <person name="Bryant D.A."/>
        </authorList>
    </citation>
    <scope>NUCLEOTIDE SEQUENCE [LARGE SCALE GENOMIC DNA]</scope>
    <source>
        <strain evidence="12 13">N</strain>
    </source>
</reference>
<comment type="similarity">
    <text evidence="2">Belongs to the MgtC/SapB family.</text>
</comment>
<name>A0ABX8AXP2_9BACT</name>
<dbReference type="PANTHER" id="PTHR33778:SF3">
    <property type="entry name" value="PROTEIN MGTC"/>
    <property type="match status" value="1"/>
</dbReference>
<dbReference type="PANTHER" id="PTHR33778">
    <property type="entry name" value="PROTEIN MGTC"/>
    <property type="match status" value="1"/>
</dbReference>
<keyword evidence="6 9" id="KW-1133">Transmembrane helix</keyword>
<keyword evidence="4" id="KW-1003">Cell membrane</keyword>
<feature type="transmembrane region" description="Helical" evidence="9">
    <location>
        <begin position="100"/>
        <end position="127"/>
    </location>
</feature>
<evidence type="ECO:0000256" key="1">
    <source>
        <dbReference type="ARBA" id="ARBA00004651"/>
    </source>
</evidence>
<evidence type="ECO:0000256" key="5">
    <source>
        <dbReference type="ARBA" id="ARBA00022692"/>
    </source>
</evidence>
<sequence>MAWLIFAGHLLLAALCGAAVGLERQWRQRQAGLRTNALVAIGAAAYVALPALVDKTDTSPTRVAAQVVSGIGFLAGGVILKEGASVRGLNTAATLWCSSAIGVLSGSGLPLEAVLLTMFVLAAHLTLRPLARLINRQPIEGADLETRYQIELTCGDSQQATIRPLLVQEIARSQFKLQSLRSVDLLGSDKVRLEATFSGDGNTASEARRLEDITARLAMEPSVTAIGWETLVDDESTPTLESRRVTSDEG</sequence>
<dbReference type="RefSeq" id="WP_211421842.1">
    <property type="nucleotide sequence ID" value="NZ_CP072642.1"/>
</dbReference>
<dbReference type="Pfam" id="PF21770">
    <property type="entry name" value="MgtC_SapB_C"/>
    <property type="match status" value="1"/>
</dbReference>
<gene>
    <name evidence="12" type="ORF">J8C05_08790</name>
</gene>
<feature type="domain" description="MgtC-like C-terminal" evidence="11">
    <location>
        <begin position="148"/>
        <end position="228"/>
    </location>
</feature>
<dbReference type="Gene3D" id="3.30.70.260">
    <property type="match status" value="1"/>
</dbReference>
<evidence type="ECO:0000256" key="7">
    <source>
        <dbReference type="ARBA" id="ARBA00023136"/>
    </source>
</evidence>
<comment type="function">
    <text evidence="8">Virulence factor required for growth in low Mg(2+) medium and for intramacrophage survival. May be involved in regulating membrane potential by activating Na(+)/K(+)-ATPase.</text>
</comment>
<proteinExistence type="inferred from homology"/>
<dbReference type="InterPro" id="IPR048640">
    <property type="entry name" value="MgtC-like_C"/>
</dbReference>
<feature type="transmembrane region" description="Helical" evidence="9">
    <location>
        <begin position="63"/>
        <end position="80"/>
    </location>
</feature>
<accession>A0ABX8AXP2</accession>
<evidence type="ECO:0000256" key="3">
    <source>
        <dbReference type="ARBA" id="ARBA00013833"/>
    </source>
</evidence>
<evidence type="ECO:0000256" key="9">
    <source>
        <dbReference type="SAM" id="Phobius"/>
    </source>
</evidence>
<protein>
    <recommendedName>
        <fullName evidence="3">Protein MgtC</fullName>
    </recommendedName>
</protein>
<dbReference type="EMBL" id="CP072642">
    <property type="protein sequence ID" value="QUV93463.1"/>
    <property type="molecule type" value="Genomic_DNA"/>
</dbReference>
<evidence type="ECO:0000313" key="12">
    <source>
        <dbReference type="EMBL" id="QUV93463.1"/>
    </source>
</evidence>